<protein>
    <submittedName>
        <fullName evidence="1">Uncharacterized protein</fullName>
    </submittedName>
</protein>
<reference evidence="1 2" key="1">
    <citation type="journal article" date="2018" name="Int. J. Syst. Evol. Microbiol.">
        <title>Lactobacillus paragasseri sp. nov., a sister taxon of Lactobacillus gasseri, based on whole-genome sequence analyses.</title>
        <authorList>
            <person name="Tanizawa Y."/>
            <person name="Tada I."/>
            <person name="Kobayashi H."/>
            <person name="Endo A."/>
            <person name="Maeno S."/>
            <person name="Toyoda A."/>
            <person name="Arita M."/>
            <person name="Nakamura Y."/>
            <person name="Sakamoto M."/>
            <person name="Ohkuma M."/>
            <person name="Tohno M."/>
        </authorList>
    </citation>
    <scope>NUCLEOTIDE SEQUENCE [LARGE SCALE GENOMIC DNA]</scope>
    <source>
        <strain evidence="1 2">JCM 1130</strain>
    </source>
</reference>
<name>A0ABQ0N289_9LACO</name>
<dbReference type="Proteomes" id="UP000250714">
    <property type="component" value="Unassembled WGS sequence"/>
</dbReference>
<evidence type="ECO:0000313" key="2">
    <source>
        <dbReference type="Proteomes" id="UP000250714"/>
    </source>
</evidence>
<organism evidence="1 2">
    <name type="scientific">Lactobacillus paragasseri</name>
    <dbReference type="NCBI Taxonomy" id="2107999"/>
    <lineage>
        <taxon>Bacteria</taxon>
        <taxon>Bacillati</taxon>
        <taxon>Bacillota</taxon>
        <taxon>Bacilli</taxon>
        <taxon>Lactobacillales</taxon>
        <taxon>Lactobacillaceae</taxon>
        <taxon>Lactobacillus</taxon>
    </lineage>
</organism>
<evidence type="ECO:0000313" key="1">
    <source>
        <dbReference type="EMBL" id="GBA81059.1"/>
    </source>
</evidence>
<dbReference type="RefSeq" id="WP_192875865.1">
    <property type="nucleotide sequence ID" value="NZ_BEXG01000002.1"/>
</dbReference>
<keyword evidence="2" id="KW-1185">Reference proteome</keyword>
<sequence>MMEDINLRFEHLKEKMIDPKFQKNKGLSNEVGYWIFDYPANQELEVRKKIAKIKESALVVTPEIRTRISGVLLCLN</sequence>
<gene>
    <name evidence="1" type="ORF">LJCM1130_06410</name>
</gene>
<comment type="caution">
    <text evidence="1">The sequence shown here is derived from an EMBL/GenBank/DDBJ whole genome shotgun (WGS) entry which is preliminary data.</text>
</comment>
<dbReference type="EMBL" id="BEXG01000002">
    <property type="protein sequence ID" value="GBA81059.1"/>
    <property type="molecule type" value="Genomic_DNA"/>
</dbReference>
<proteinExistence type="predicted"/>
<accession>A0ABQ0N289</accession>